<dbReference type="Gene3D" id="1.10.10.10">
    <property type="entry name" value="Winged helix-like DNA-binding domain superfamily/Winged helix DNA-binding domain"/>
    <property type="match status" value="1"/>
</dbReference>
<protein>
    <recommendedName>
        <fullName evidence="6">HSF-type DNA-binding domain-containing protein</fullName>
    </recommendedName>
</protein>
<dbReference type="PANTHER" id="PTHR10015">
    <property type="entry name" value="HEAT SHOCK TRANSCRIPTION FACTOR"/>
    <property type="match status" value="1"/>
</dbReference>
<feature type="compositionally biased region" description="Polar residues" evidence="5">
    <location>
        <begin position="184"/>
        <end position="195"/>
    </location>
</feature>
<evidence type="ECO:0000259" key="6">
    <source>
        <dbReference type="SMART" id="SM00415"/>
    </source>
</evidence>
<sequence length="365" mass="39210">MATPMHFPMKLYELVDAGPPAIVSWSESGSSFLVNDSEKFCSEVLPRHFRHSKMTSFQRQLNLYGFHRISKGADAGRYQHALFMRGRPDLVSQIKREPRVQQRDPSPPLGGGAAAAPPGAPPSFGGADAHPAFGISMAMADRKAAEAPAFDTENAALAMLSMTRSETLSDDGATNGAGGGLDSKASSPGSRKALSDSNIDAQMNIGAKLQQSLTRQSSLEAELTTLKAEMIGMNRTIEALARTVQMQQGSENHTALRRMQLDNYDIPTAAEDREDGVHQVKRRRSSESDVDVSALNALQLNSPQLSSDGSEDNCVYDRPGESPLDLESIRETSEREGSECTAGSVAPSPLAPGPGEKRRCESSSF</sequence>
<reference evidence="7" key="1">
    <citation type="submission" date="2021-01" db="EMBL/GenBank/DDBJ databases">
        <authorList>
            <person name="Corre E."/>
            <person name="Pelletier E."/>
            <person name="Niang G."/>
            <person name="Scheremetjew M."/>
            <person name="Finn R."/>
            <person name="Kale V."/>
            <person name="Holt S."/>
            <person name="Cochrane G."/>
            <person name="Meng A."/>
            <person name="Brown T."/>
            <person name="Cohen L."/>
        </authorList>
    </citation>
    <scope>NUCLEOTIDE SEQUENCE</scope>
    <source>
        <strain evidence="7">RCC1693</strain>
    </source>
</reference>
<dbReference type="SMART" id="SM00415">
    <property type="entry name" value="HSF"/>
    <property type="match status" value="1"/>
</dbReference>
<evidence type="ECO:0000256" key="1">
    <source>
        <dbReference type="ARBA" id="ARBA00004123"/>
    </source>
</evidence>
<dbReference type="GO" id="GO:0003700">
    <property type="term" value="F:DNA-binding transcription factor activity"/>
    <property type="evidence" value="ECO:0007669"/>
    <property type="project" value="InterPro"/>
</dbReference>
<dbReference type="InterPro" id="IPR000232">
    <property type="entry name" value="HSF_DNA-bd"/>
</dbReference>
<dbReference type="FunFam" id="1.10.10.10:FF:000479">
    <property type="entry name" value="Predicted protein"/>
    <property type="match status" value="1"/>
</dbReference>
<dbReference type="Pfam" id="PF00447">
    <property type="entry name" value="HSF_DNA-bind"/>
    <property type="match status" value="1"/>
</dbReference>
<dbReference type="SUPFAM" id="SSF46785">
    <property type="entry name" value="Winged helix' DNA-binding domain"/>
    <property type="match status" value="1"/>
</dbReference>
<dbReference type="PRINTS" id="PR00056">
    <property type="entry name" value="HSFDOMAIN"/>
</dbReference>
<accession>A0A7S2G7Y6</accession>
<feature type="compositionally biased region" description="Basic and acidic residues" evidence="5">
    <location>
        <begin position="355"/>
        <end position="365"/>
    </location>
</feature>
<comment type="similarity">
    <text evidence="4">Belongs to the HSF family.</text>
</comment>
<name>A0A7S2G7Y6_9STRA</name>
<feature type="region of interest" description="Disordered" evidence="5">
    <location>
        <begin position="167"/>
        <end position="195"/>
    </location>
</feature>
<comment type="subcellular location">
    <subcellularLocation>
        <location evidence="1">Nucleus</location>
    </subcellularLocation>
</comment>
<keyword evidence="2" id="KW-0238">DNA-binding</keyword>
<evidence type="ECO:0000256" key="3">
    <source>
        <dbReference type="ARBA" id="ARBA00023242"/>
    </source>
</evidence>
<feature type="compositionally biased region" description="Low complexity" evidence="5">
    <location>
        <begin position="114"/>
        <end position="128"/>
    </location>
</feature>
<feature type="compositionally biased region" description="Polar residues" evidence="5">
    <location>
        <begin position="296"/>
        <end position="308"/>
    </location>
</feature>
<dbReference type="AlphaFoldDB" id="A0A7S2G7Y6"/>
<evidence type="ECO:0000256" key="5">
    <source>
        <dbReference type="SAM" id="MobiDB-lite"/>
    </source>
</evidence>
<gene>
    <name evidence="7" type="ORF">FPAR1323_LOCUS13412</name>
</gene>
<organism evidence="7">
    <name type="scientific">Florenciella parvula</name>
    <dbReference type="NCBI Taxonomy" id="236787"/>
    <lineage>
        <taxon>Eukaryota</taxon>
        <taxon>Sar</taxon>
        <taxon>Stramenopiles</taxon>
        <taxon>Ochrophyta</taxon>
        <taxon>Dictyochophyceae</taxon>
        <taxon>Florenciellales</taxon>
        <taxon>Florenciella</taxon>
    </lineage>
</organism>
<feature type="compositionally biased region" description="Basic and acidic residues" evidence="5">
    <location>
        <begin position="327"/>
        <end position="338"/>
    </location>
</feature>
<evidence type="ECO:0000313" key="7">
    <source>
        <dbReference type="EMBL" id="CAD9435417.1"/>
    </source>
</evidence>
<feature type="region of interest" description="Disordered" evidence="5">
    <location>
        <begin position="268"/>
        <end position="365"/>
    </location>
</feature>
<evidence type="ECO:0000256" key="2">
    <source>
        <dbReference type="ARBA" id="ARBA00023125"/>
    </source>
</evidence>
<dbReference type="PANTHER" id="PTHR10015:SF206">
    <property type="entry name" value="HSF-TYPE DNA-BINDING DOMAIN-CONTAINING PROTEIN"/>
    <property type="match status" value="1"/>
</dbReference>
<keyword evidence="3" id="KW-0539">Nucleus</keyword>
<dbReference type="InterPro" id="IPR036388">
    <property type="entry name" value="WH-like_DNA-bd_sf"/>
</dbReference>
<evidence type="ECO:0000256" key="4">
    <source>
        <dbReference type="RuleBase" id="RU004020"/>
    </source>
</evidence>
<feature type="domain" description="HSF-type DNA-binding" evidence="6">
    <location>
        <begin position="3"/>
        <end position="97"/>
    </location>
</feature>
<dbReference type="InterPro" id="IPR036390">
    <property type="entry name" value="WH_DNA-bd_sf"/>
</dbReference>
<dbReference type="GO" id="GO:0005634">
    <property type="term" value="C:nucleus"/>
    <property type="evidence" value="ECO:0007669"/>
    <property type="project" value="UniProtKB-SubCell"/>
</dbReference>
<dbReference type="GO" id="GO:0043565">
    <property type="term" value="F:sequence-specific DNA binding"/>
    <property type="evidence" value="ECO:0007669"/>
    <property type="project" value="InterPro"/>
</dbReference>
<dbReference type="EMBL" id="HBGT01025767">
    <property type="protein sequence ID" value="CAD9435417.1"/>
    <property type="molecule type" value="Transcribed_RNA"/>
</dbReference>
<feature type="region of interest" description="Disordered" evidence="5">
    <location>
        <begin position="89"/>
        <end position="128"/>
    </location>
</feature>
<proteinExistence type="inferred from homology"/>